<evidence type="ECO:0000259" key="1">
    <source>
        <dbReference type="Pfam" id="PF20231"/>
    </source>
</evidence>
<accession>A0A5C3KCE1</accession>
<dbReference type="EMBL" id="ML210488">
    <property type="protein sequence ID" value="TFK17588.1"/>
    <property type="molecule type" value="Genomic_DNA"/>
</dbReference>
<reference evidence="2 3" key="1">
    <citation type="journal article" date="2019" name="Nat. Ecol. Evol.">
        <title>Megaphylogeny resolves global patterns of mushroom evolution.</title>
        <authorList>
            <person name="Varga T."/>
            <person name="Krizsan K."/>
            <person name="Foldi C."/>
            <person name="Dima B."/>
            <person name="Sanchez-Garcia M."/>
            <person name="Sanchez-Ramirez S."/>
            <person name="Szollosi G.J."/>
            <person name="Szarkandi J.G."/>
            <person name="Papp V."/>
            <person name="Albert L."/>
            <person name="Andreopoulos W."/>
            <person name="Angelini C."/>
            <person name="Antonin V."/>
            <person name="Barry K.W."/>
            <person name="Bougher N.L."/>
            <person name="Buchanan P."/>
            <person name="Buyck B."/>
            <person name="Bense V."/>
            <person name="Catcheside P."/>
            <person name="Chovatia M."/>
            <person name="Cooper J."/>
            <person name="Damon W."/>
            <person name="Desjardin D."/>
            <person name="Finy P."/>
            <person name="Geml J."/>
            <person name="Haridas S."/>
            <person name="Hughes K."/>
            <person name="Justo A."/>
            <person name="Karasinski D."/>
            <person name="Kautmanova I."/>
            <person name="Kiss B."/>
            <person name="Kocsube S."/>
            <person name="Kotiranta H."/>
            <person name="LaButti K.M."/>
            <person name="Lechner B.E."/>
            <person name="Liimatainen K."/>
            <person name="Lipzen A."/>
            <person name="Lukacs Z."/>
            <person name="Mihaltcheva S."/>
            <person name="Morgado L.N."/>
            <person name="Niskanen T."/>
            <person name="Noordeloos M.E."/>
            <person name="Ohm R.A."/>
            <person name="Ortiz-Santana B."/>
            <person name="Ovrebo C."/>
            <person name="Racz N."/>
            <person name="Riley R."/>
            <person name="Savchenko A."/>
            <person name="Shiryaev A."/>
            <person name="Soop K."/>
            <person name="Spirin V."/>
            <person name="Szebenyi C."/>
            <person name="Tomsovsky M."/>
            <person name="Tulloss R.E."/>
            <person name="Uehling J."/>
            <person name="Grigoriev I.V."/>
            <person name="Vagvolgyi C."/>
            <person name="Papp T."/>
            <person name="Martin F.M."/>
            <person name="Miettinen O."/>
            <person name="Hibbett D.S."/>
            <person name="Nagy L.G."/>
        </authorList>
    </citation>
    <scope>NUCLEOTIDE SEQUENCE [LARGE SCALE GENOMIC DNA]</scope>
    <source>
        <strain evidence="2 3">CBS 121175</strain>
    </source>
</reference>
<proteinExistence type="predicted"/>
<feature type="domain" description="DUF6589" evidence="1">
    <location>
        <begin position="6"/>
        <end position="383"/>
    </location>
</feature>
<evidence type="ECO:0000313" key="3">
    <source>
        <dbReference type="Proteomes" id="UP000307440"/>
    </source>
</evidence>
<dbReference type="OrthoDB" id="2496395at2759"/>
<evidence type="ECO:0000313" key="2">
    <source>
        <dbReference type="EMBL" id="TFK17588.1"/>
    </source>
</evidence>
<dbReference type="InterPro" id="IPR046496">
    <property type="entry name" value="DUF6589"/>
</dbReference>
<keyword evidence="3" id="KW-1185">Reference proteome</keyword>
<dbReference type="Pfam" id="PF20231">
    <property type="entry name" value="DUF6589"/>
    <property type="match status" value="1"/>
</dbReference>
<dbReference type="AlphaFoldDB" id="A0A5C3KCE1"/>
<name>A0A5C3KCE1_COPMA</name>
<sequence>LQHIVNHGGPGFSRFHAKLQSSTPKSSHIIAVHKTSLHPLPTWKINKSTIVGNAEVDKAIVKELHLHHQSTTWMEYVCIIAGDQLSIAWLRSLENIRAGHQGGYRGFSWGAWMPGLFHGKITDMHGFFITHWGKPNAGTRNPGCLSFHNTLLRHLPISLPSLPTFRICRDLVFVSLYARILHCLLIVSGQPDLDAYSQRVRDWETLEKHATAIVNQFANPQRVANMRQERKDSGGDMILENSILFLRDALVSCEFTDAVKCGDSGQVVLVLKVWALGFRGNGHSKYAHKMLHFLHNISKVWPKKIVDIILNNWLLNPSGCPNLFVEVDLVQEHTNFWIKVFYKAHGSNTTWEWLEMVSPCIYALRHLATSMRDLLGSNLGARHCPPDLTRDINVLMKSLQEHKVYKLVQGRKLNNDNPPVTDVIAAGLRSLLEGDALDNYNENFQNLQQR</sequence>
<organism evidence="2 3">
    <name type="scientific">Coprinopsis marcescibilis</name>
    <name type="common">Agaric fungus</name>
    <name type="synonym">Psathyrella marcescibilis</name>
    <dbReference type="NCBI Taxonomy" id="230819"/>
    <lineage>
        <taxon>Eukaryota</taxon>
        <taxon>Fungi</taxon>
        <taxon>Dikarya</taxon>
        <taxon>Basidiomycota</taxon>
        <taxon>Agaricomycotina</taxon>
        <taxon>Agaricomycetes</taxon>
        <taxon>Agaricomycetidae</taxon>
        <taxon>Agaricales</taxon>
        <taxon>Agaricineae</taxon>
        <taxon>Psathyrellaceae</taxon>
        <taxon>Coprinopsis</taxon>
    </lineage>
</organism>
<feature type="non-terminal residue" evidence="2">
    <location>
        <position position="450"/>
    </location>
</feature>
<protein>
    <recommendedName>
        <fullName evidence="1">DUF6589 domain-containing protein</fullName>
    </recommendedName>
</protein>
<gene>
    <name evidence="2" type="ORF">FA15DRAFT_578966</name>
</gene>
<dbReference type="STRING" id="230819.A0A5C3KCE1"/>
<dbReference type="Proteomes" id="UP000307440">
    <property type="component" value="Unassembled WGS sequence"/>
</dbReference>
<feature type="non-terminal residue" evidence="2">
    <location>
        <position position="1"/>
    </location>
</feature>